<comment type="caution">
    <text evidence="3">The sequence shown here is derived from an EMBL/GenBank/DDBJ whole genome shotgun (WGS) entry which is preliminary data.</text>
</comment>
<organism evidence="3 4">
    <name type="scientific">Mycena alexandri</name>
    <dbReference type="NCBI Taxonomy" id="1745969"/>
    <lineage>
        <taxon>Eukaryota</taxon>
        <taxon>Fungi</taxon>
        <taxon>Dikarya</taxon>
        <taxon>Basidiomycota</taxon>
        <taxon>Agaricomycotina</taxon>
        <taxon>Agaricomycetes</taxon>
        <taxon>Agaricomycetidae</taxon>
        <taxon>Agaricales</taxon>
        <taxon>Marasmiineae</taxon>
        <taxon>Mycenaceae</taxon>
        <taxon>Mycena</taxon>
    </lineage>
</organism>
<dbReference type="AlphaFoldDB" id="A0AAD6X8V4"/>
<dbReference type="FunFam" id="3.40.50.720:FF:000084">
    <property type="entry name" value="Short-chain dehydrogenase reductase"/>
    <property type="match status" value="1"/>
</dbReference>
<protein>
    <submittedName>
        <fullName evidence="3">NAD-binding protein</fullName>
    </submittedName>
</protein>
<dbReference type="GO" id="GO:0048038">
    <property type="term" value="F:quinone binding"/>
    <property type="evidence" value="ECO:0007669"/>
    <property type="project" value="TreeGrafter"/>
</dbReference>
<name>A0AAD6X8V4_9AGAR</name>
<dbReference type="PANTHER" id="PTHR42760:SF121">
    <property type="entry name" value="3-OXOACYL-(ACYL-CARRIER-PROTEIN) REDUCTASE"/>
    <property type="match status" value="1"/>
</dbReference>
<keyword evidence="2" id="KW-0521">NADP</keyword>
<evidence type="ECO:0000256" key="1">
    <source>
        <dbReference type="ARBA" id="ARBA00006484"/>
    </source>
</evidence>
<dbReference type="PRINTS" id="PR00080">
    <property type="entry name" value="SDRFAMILY"/>
</dbReference>
<sequence>MAVELWSHSSPLTRCPPKEPALVTGAARGIGKAIALRLADDGFDVVVNDIPTQSDALAQVVLQIIAKGRLSSAHKADVSCESEVCRMVEQVVDTYGCLNVIVANAGVGSYTSFSEMDSEHYDKIMSVNAKGTFLCYKYVGLQMIKQGHGGRIIGACSLWGKQGAASNPAYTASKFAIRGLTQAAALEFGPHGITVNAYAPGAIDTDMLPLVMPADTPREVLIGEMKKASPQGTVGVPKDIANIVSFMASQDSQFITGQSISVNGGVYFD</sequence>
<dbReference type="PANTHER" id="PTHR42760">
    <property type="entry name" value="SHORT-CHAIN DEHYDROGENASES/REDUCTASES FAMILY MEMBER"/>
    <property type="match status" value="1"/>
</dbReference>
<keyword evidence="4" id="KW-1185">Reference proteome</keyword>
<proteinExistence type="inferred from homology"/>
<reference evidence="3" key="1">
    <citation type="submission" date="2023-03" db="EMBL/GenBank/DDBJ databases">
        <title>Massive genome expansion in bonnet fungi (Mycena s.s.) driven by repeated elements and novel gene families across ecological guilds.</title>
        <authorList>
            <consortium name="Lawrence Berkeley National Laboratory"/>
            <person name="Harder C.B."/>
            <person name="Miyauchi S."/>
            <person name="Viragh M."/>
            <person name="Kuo A."/>
            <person name="Thoen E."/>
            <person name="Andreopoulos B."/>
            <person name="Lu D."/>
            <person name="Skrede I."/>
            <person name="Drula E."/>
            <person name="Henrissat B."/>
            <person name="Morin E."/>
            <person name="Kohler A."/>
            <person name="Barry K."/>
            <person name="LaButti K."/>
            <person name="Morin E."/>
            <person name="Salamov A."/>
            <person name="Lipzen A."/>
            <person name="Mereny Z."/>
            <person name="Hegedus B."/>
            <person name="Baldrian P."/>
            <person name="Stursova M."/>
            <person name="Weitz H."/>
            <person name="Taylor A."/>
            <person name="Grigoriev I.V."/>
            <person name="Nagy L.G."/>
            <person name="Martin F."/>
            <person name="Kauserud H."/>
        </authorList>
    </citation>
    <scope>NUCLEOTIDE SEQUENCE</scope>
    <source>
        <strain evidence="3">CBHHK200</strain>
    </source>
</reference>
<dbReference type="SUPFAM" id="SSF51735">
    <property type="entry name" value="NAD(P)-binding Rossmann-fold domains"/>
    <property type="match status" value="1"/>
</dbReference>
<dbReference type="InterPro" id="IPR002347">
    <property type="entry name" value="SDR_fam"/>
</dbReference>
<comment type="similarity">
    <text evidence="1">Belongs to the short-chain dehydrogenases/reductases (SDR) family.</text>
</comment>
<dbReference type="GO" id="GO:0006633">
    <property type="term" value="P:fatty acid biosynthetic process"/>
    <property type="evidence" value="ECO:0007669"/>
    <property type="project" value="TreeGrafter"/>
</dbReference>
<dbReference type="PROSITE" id="PS00061">
    <property type="entry name" value="ADH_SHORT"/>
    <property type="match status" value="1"/>
</dbReference>
<evidence type="ECO:0000313" key="3">
    <source>
        <dbReference type="EMBL" id="KAJ7040957.1"/>
    </source>
</evidence>
<dbReference type="Pfam" id="PF13561">
    <property type="entry name" value="adh_short_C2"/>
    <property type="match status" value="1"/>
</dbReference>
<dbReference type="Gene3D" id="3.40.50.720">
    <property type="entry name" value="NAD(P)-binding Rossmann-like Domain"/>
    <property type="match status" value="1"/>
</dbReference>
<evidence type="ECO:0000313" key="4">
    <source>
        <dbReference type="Proteomes" id="UP001218188"/>
    </source>
</evidence>
<dbReference type="InterPro" id="IPR020904">
    <property type="entry name" value="Sc_DH/Rdtase_CS"/>
</dbReference>
<dbReference type="GO" id="GO:0016616">
    <property type="term" value="F:oxidoreductase activity, acting on the CH-OH group of donors, NAD or NADP as acceptor"/>
    <property type="evidence" value="ECO:0007669"/>
    <property type="project" value="TreeGrafter"/>
</dbReference>
<dbReference type="EMBL" id="JARJCM010000019">
    <property type="protein sequence ID" value="KAJ7040957.1"/>
    <property type="molecule type" value="Genomic_DNA"/>
</dbReference>
<gene>
    <name evidence="3" type="ORF">C8F04DRAFT_1031839</name>
</gene>
<evidence type="ECO:0000256" key="2">
    <source>
        <dbReference type="ARBA" id="ARBA00022857"/>
    </source>
</evidence>
<dbReference type="PRINTS" id="PR00081">
    <property type="entry name" value="GDHRDH"/>
</dbReference>
<dbReference type="Proteomes" id="UP001218188">
    <property type="component" value="Unassembled WGS sequence"/>
</dbReference>
<dbReference type="InterPro" id="IPR036291">
    <property type="entry name" value="NAD(P)-bd_dom_sf"/>
</dbReference>
<accession>A0AAD6X8V4</accession>